<protein>
    <submittedName>
        <fullName evidence="1">Uncharacterized protein</fullName>
    </submittedName>
</protein>
<name>A0A4U9W3P3_SERFO</name>
<gene>
    <name evidence="1" type="ORF">NCTC12965_06536</name>
</gene>
<dbReference type="EMBL" id="CABEEZ010000127">
    <property type="protein sequence ID" value="VTR53322.1"/>
    <property type="molecule type" value="Genomic_DNA"/>
</dbReference>
<sequence>MFYYGVDEWLKSIDENNDYYDKIAIRSTPVSPENFFDYLHNQIKDKALSDLDSLVKSDAEVTRDMWEDMIDASNVIANPVSPFLSLAIHIEHAIEADTYGEQQNEWSKIKSDLINIASMVVMDRVMKFPDLEGHPFIETVKSGIDSGDMKYTEILNEEGIEVQGEDWEDTDNIDEDDMVYDPENGCYRVKRGAGSSKTCAEWQNPGFNDKPDLSIFDEYTSRAISAEESSLRFLKINEHIYRGTENDYLYLKHKEYYFRIIDKDETTLSVYITKPEEAPVDSKGTYLVWLTDISHLNYKLKGIFPLEGTKAYKRFFGCKKISW</sequence>
<proteinExistence type="predicted"/>
<dbReference type="AlphaFoldDB" id="A0A4U9W3P3"/>
<reference evidence="1" key="1">
    <citation type="submission" date="2019-05" db="EMBL/GenBank/DDBJ databases">
        <authorList>
            <consortium name="Pathogen Informatics"/>
        </authorList>
    </citation>
    <scope>NUCLEOTIDE SEQUENCE [LARGE SCALE GENOMIC DNA]</scope>
    <source>
        <strain evidence="1">NCTC12965</strain>
    </source>
</reference>
<organism evidence="1">
    <name type="scientific">Serratia fonticola</name>
    <dbReference type="NCBI Taxonomy" id="47917"/>
    <lineage>
        <taxon>Bacteria</taxon>
        <taxon>Pseudomonadati</taxon>
        <taxon>Pseudomonadota</taxon>
        <taxon>Gammaproteobacteria</taxon>
        <taxon>Enterobacterales</taxon>
        <taxon>Yersiniaceae</taxon>
        <taxon>Serratia</taxon>
    </lineage>
</organism>
<evidence type="ECO:0000313" key="1">
    <source>
        <dbReference type="EMBL" id="VTR53322.1"/>
    </source>
</evidence>
<accession>A0A4U9W3P3</accession>